<protein>
    <recommendedName>
        <fullName evidence="3">Interferon-induced very large GTPase 1</fullName>
    </recommendedName>
</protein>
<evidence type="ECO:0008006" key="3">
    <source>
        <dbReference type="Google" id="ProtNLM"/>
    </source>
</evidence>
<dbReference type="Proteomes" id="UP000824219">
    <property type="component" value="Linkage Group LG12"/>
</dbReference>
<gene>
    <name evidence="1" type="ORF">KOW79_011010</name>
</gene>
<comment type="caution">
    <text evidence="1">The sequence shown here is derived from an EMBL/GenBank/DDBJ whole genome shotgun (WGS) entry which is preliminary data.</text>
</comment>
<proteinExistence type="predicted"/>
<organism evidence="1 2">
    <name type="scientific">Hemibagrus wyckioides</name>
    <dbReference type="NCBI Taxonomy" id="337641"/>
    <lineage>
        <taxon>Eukaryota</taxon>
        <taxon>Metazoa</taxon>
        <taxon>Chordata</taxon>
        <taxon>Craniata</taxon>
        <taxon>Vertebrata</taxon>
        <taxon>Euteleostomi</taxon>
        <taxon>Actinopterygii</taxon>
        <taxon>Neopterygii</taxon>
        <taxon>Teleostei</taxon>
        <taxon>Ostariophysi</taxon>
        <taxon>Siluriformes</taxon>
        <taxon>Bagridae</taxon>
        <taxon>Hemibagrus</taxon>
    </lineage>
</organism>
<evidence type="ECO:0000313" key="2">
    <source>
        <dbReference type="Proteomes" id="UP000824219"/>
    </source>
</evidence>
<reference evidence="1 2" key="1">
    <citation type="submission" date="2021-06" db="EMBL/GenBank/DDBJ databases">
        <title>Chromosome-level genome assembly of the red-tail catfish (Hemibagrus wyckioides).</title>
        <authorList>
            <person name="Shao F."/>
        </authorList>
    </citation>
    <scope>NUCLEOTIDE SEQUENCE [LARGE SCALE GENOMIC DNA]</scope>
    <source>
        <strain evidence="1">EC202008001</strain>
        <tissue evidence="1">Blood</tissue>
    </source>
</reference>
<sequence>MWLEVFSKELKDELQFKEESCLEQTEMTDLGFLQEVVNKGLTETVKNLCSELKTISDLKQEMFKKKPHTVLTEHLCRSCWVQCPFCSAICTNTMEDHDGDHRVRFHRNCGINGWSFTVSQTLGVDFCTTAVSSNMFFTTSGRVFPFKEYRKAGGEYAKWNISPDTSEVPYWKWFVCRFQEDLEKHYKRKFTGNGEIPPEWRNITKDRAIESLNSSPSLCVQKRLYGL</sequence>
<dbReference type="PANTHER" id="PTHR22796:SF6">
    <property type="entry name" value="INTERFERON-INDUCED VERY LARGE GTPASE 1-RELATED"/>
    <property type="match status" value="1"/>
</dbReference>
<accession>A0A9D3NS42</accession>
<name>A0A9D3NS42_9TELE</name>
<dbReference type="PANTHER" id="PTHR22796">
    <property type="entry name" value="URG4-RELATED"/>
    <property type="match status" value="1"/>
</dbReference>
<dbReference type="AlphaFoldDB" id="A0A9D3NS42"/>
<dbReference type="EMBL" id="JAHKSW010000012">
    <property type="protein sequence ID" value="KAG7326085.1"/>
    <property type="molecule type" value="Genomic_DNA"/>
</dbReference>
<evidence type="ECO:0000313" key="1">
    <source>
        <dbReference type="EMBL" id="KAG7326085.1"/>
    </source>
</evidence>
<keyword evidence="2" id="KW-1185">Reference proteome</keyword>
<dbReference type="OrthoDB" id="1597724at2759"/>